<keyword evidence="2" id="KW-1185">Reference proteome</keyword>
<proteinExistence type="predicted"/>
<gene>
    <name evidence="1" type="ORF">LR394_32885</name>
</gene>
<sequence length="67" mass="7583">MTSPRLRRVLRSTGRFVMNGLIGSACVWVGPPPEFWPRPEGADLSPPPTALSQHEQMVWNSLLERLR</sequence>
<name>A0A9X1SX12_9ACTN</name>
<dbReference type="PROSITE" id="PS51257">
    <property type="entry name" value="PROKAR_LIPOPROTEIN"/>
    <property type="match status" value="1"/>
</dbReference>
<dbReference type="RefSeq" id="WP_231448523.1">
    <property type="nucleotide sequence ID" value="NZ_JAJOMB010000024.1"/>
</dbReference>
<accession>A0A9X1SX12</accession>
<dbReference type="Proteomes" id="UP001138997">
    <property type="component" value="Unassembled WGS sequence"/>
</dbReference>
<reference evidence="1" key="1">
    <citation type="submission" date="2021-11" db="EMBL/GenBank/DDBJ databases">
        <title>Streptomyces corallinus and Kineosporia corallina sp. nov., two new coral-derived marine actinobacteria.</title>
        <authorList>
            <person name="Buangrab K."/>
            <person name="Sutthacheep M."/>
            <person name="Yeemin T."/>
            <person name="Harunari E."/>
            <person name="Igarashi Y."/>
            <person name="Sripreechasak P."/>
            <person name="Kanchanasin P."/>
            <person name="Tanasupawat S."/>
            <person name="Phongsopitanun W."/>
        </authorList>
    </citation>
    <scope>NUCLEOTIDE SEQUENCE</scope>
    <source>
        <strain evidence="1">JCM 31032</strain>
    </source>
</reference>
<comment type="caution">
    <text evidence="1">The sequence shown here is derived from an EMBL/GenBank/DDBJ whole genome shotgun (WGS) entry which is preliminary data.</text>
</comment>
<protein>
    <submittedName>
        <fullName evidence="1">Uncharacterized protein</fullName>
    </submittedName>
</protein>
<evidence type="ECO:0000313" key="2">
    <source>
        <dbReference type="Proteomes" id="UP001138997"/>
    </source>
</evidence>
<organism evidence="1 2">
    <name type="scientific">Kineosporia babensis</name>
    <dbReference type="NCBI Taxonomy" id="499548"/>
    <lineage>
        <taxon>Bacteria</taxon>
        <taxon>Bacillati</taxon>
        <taxon>Actinomycetota</taxon>
        <taxon>Actinomycetes</taxon>
        <taxon>Kineosporiales</taxon>
        <taxon>Kineosporiaceae</taxon>
        <taxon>Kineosporia</taxon>
    </lineage>
</organism>
<dbReference type="EMBL" id="JAJOMB010000024">
    <property type="protein sequence ID" value="MCD5315702.1"/>
    <property type="molecule type" value="Genomic_DNA"/>
</dbReference>
<dbReference type="AlphaFoldDB" id="A0A9X1SX12"/>
<evidence type="ECO:0000313" key="1">
    <source>
        <dbReference type="EMBL" id="MCD5315702.1"/>
    </source>
</evidence>